<evidence type="ECO:0000313" key="7">
    <source>
        <dbReference type="EMBL" id="SFN01439.1"/>
    </source>
</evidence>
<keyword evidence="3 6" id="KW-0812">Transmembrane</keyword>
<protein>
    <submittedName>
        <fullName evidence="7">4-hydroxybenzoate polyprenyltransferase</fullName>
    </submittedName>
</protein>
<comment type="subcellular location">
    <subcellularLocation>
        <location evidence="1">Membrane</location>
        <topology evidence="1">Multi-pass membrane protein</topology>
    </subcellularLocation>
</comment>
<dbReference type="RefSeq" id="WP_175497864.1">
    <property type="nucleotide sequence ID" value="NZ_FOVF01000002.1"/>
</dbReference>
<feature type="transmembrane region" description="Helical" evidence="6">
    <location>
        <begin position="37"/>
        <end position="58"/>
    </location>
</feature>
<name>A0A1I4VJV3_9GAMM</name>
<feature type="transmembrane region" description="Helical" evidence="6">
    <location>
        <begin position="158"/>
        <end position="176"/>
    </location>
</feature>
<sequence>MRTALALLELARPAQWIKNGFVLLPLFFAHALLDGDALRGALLATAAFCLAASAVYAFNDARDAERDRLHPDKRMRPVARGAVGAKPAYCLSAALALLSLLIAAAVRIEVAAVIALYLGIQLAYSLGLKRIAYLDVVIVASGFALRIIAGGLSADVPLTPWILAMGFLLALMLALGKRHGDLVHVEDVRARAASGYDLATIERLLAGLSGAVIAAYVLYTFSPEVIARHGHHALFYSTPWVLLGVLRYLFLVFRRGAGGDPSRLAVRDPVLLLATVGWLATLGGILYL</sequence>
<dbReference type="CDD" id="cd13963">
    <property type="entry name" value="PT_UbiA_2"/>
    <property type="match status" value="1"/>
</dbReference>
<dbReference type="InterPro" id="IPR044878">
    <property type="entry name" value="UbiA_sf"/>
</dbReference>
<feature type="transmembrane region" description="Helical" evidence="6">
    <location>
        <begin position="204"/>
        <end position="221"/>
    </location>
</feature>
<keyword evidence="2" id="KW-1003">Cell membrane</keyword>
<dbReference type="GO" id="GO:0016765">
    <property type="term" value="F:transferase activity, transferring alkyl or aryl (other than methyl) groups"/>
    <property type="evidence" value="ECO:0007669"/>
    <property type="project" value="InterPro"/>
</dbReference>
<reference evidence="7 8" key="1">
    <citation type="submission" date="2016-10" db="EMBL/GenBank/DDBJ databases">
        <authorList>
            <person name="de Groot N.N."/>
        </authorList>
    </citation>
    <scope>NUCLEOTIDE SEQUENCE [LARGE SCALE GENOMIC DNA]</scope>
    <source>
        <strain evidence="7 8">CGMCC 1.7659</strain>
    </source>
</reference>
<evidence type="ECO:0000313" key="8">
    <source>
        <dbReference type="Proteomes" id="UP000198575"/>
    </source>
</evidence>
<dbReference type="GO" id="GO:0009247">
    <property type="term" value="P:glycolipid biosynthetic process"/>
    <property type="evidence" value="ECO:0007669"/>
    <property type="project" value="TreeGrafter"/>
</dbReference>
<dbReference type="AlphaFoldDB" id="A0A1I4VJV3"/>
<evidence type="ECO:0000256" key="1">
    <source>
        <dbReference type="ARBA" id="ARBA00004141"/>
    </source>
</evidence>
<feature type="transmembrane region" description="Helical" evidence="6">
    <location>
        <begin position="233"/>
        <end position="250"/>
    </location>
</feature>
<keyword evidence="4 6" id="KW-1133">Transmembrane helix</keyword>
<dbReference type="Pfam" id="PF01040">
    <property type="entry name" value="UbiA"/>
    <property type="match status" value="1"/>
</dbReference>
<dbReference type="GO" id="GO:0005886">
    <property type="term" value="C:plasma membrane"/>
    <property type="evidence" value="ECO:0007669"/>
    <property type="project" value="TreeGrafter"/>
</dbReference>
<feature type="transmembrane region" description="Helical" evidence="6">
    <location>
        <begin position="131"/>
        <end position="152"/>
    </location>
</feature>
<dbReference type="PANTHER" id="PTHR11048">
    <property type="entry name" value="PRENYLTRANSFERASES"/>
    <property type="match status" value="1"/>
</dbReference>
<feature type="transmembrane region" description="Helical" evidence="6">
    <location>
        <begin position="270"/>
        <end position="287"/>
    </location>
</feature>
<keyword evidence="7" id="KW-0808">Transferase</keyword>
<dbReference type="EMBL" id="FOVF01000002">
    <property type="protein sequence ID" value="SFN01439.1"/>
    <property type="molecule type" value="Genomic_DNA"/>
</dbReference>
<dbReference type="InterPro" id="IPR000537">
    <property type="entry name" value="UbiA_prenyltransferase"/>
</dbReference>
<accession>A0A1I4VJV3</accession>
<dbReference type="STRING" id="578942.SAMN05216289_102169"/>
<dbReference type="Gene3D" id="1.10.357.140">
    <property type="entry name" value="UbiA prenyltransferase"/>
    <property type="match status" value="1"/>
</dbReference>
<organism evidence="7 8">
    <name type="scientific">Dokdonella immobilis</name>
    <dbReference type="NCBI Taxonomy" id="578942"/>
    <lineage>
        <taxon>Bacteria</taxon>
        <taxon>Pseudomonadati</taxon>
        <taxon>Pseudomonadota</taxon>
        <taxon>Gammaproteobacteria</taxon>
        <taxon>Lysobacterales</taxon>
        <taxon>Rhodanobacteraceae</taxon>
        <taxon>Dokdonella</taxon>
    </lineage>
</organism>
<gene>
    <name evidence="7" type="ORF">SAMN05216289_102169</name>
</gene>
<keyword evidence="5 6" id="KW-0472">Membrane</keyword>
<evidence type="ECO:0000256" key="6">
    <source>
        <dbReference type="SAM" id="Phobius"/>
    </source>
</evidence>
<dbReference type="InterPro" id="IPR039653">
    <property type="entry name" value="Prenyltransferase"/>
</dbReference>
<evidence type="ECO:0000256" key="5">
    <source>
        <dbReference type="ARBA" id="ARBA00023136"/>
    </source>
</evidence>
<evidence type="ECO:0000256" key="4">
    <source>
        <dbReference type="ARBA" id="ARBA00022989"/>
    </source>
</evidence>
<evidence type="ECO:0000256" key="2">
    <source>
        <dbReference type="ARBA" id="ARBA00022475"/>
    </source>
</evidence>
<dbReference type="Proteomes" id="UP000198575">
    <property type="component" value="Unassembled WGS sequence"/>
</dbReference>
<dbReference type="PANTHER" id="PTHR11048:SF5">
    <property type="entry name" value="DECAPRENYL-PHOSPHATE PHOSPHORIBOSYLTRANSFERASE"/>
    <property type="match status" value="1"/>
</dbReference>
<proteinExistence type="predicted"/>
<feature type="transmembrane region" description="Helical" evidence="6">
    <location>
        <begin position="104"/>
        <end position="124"/>
    </location>
</feature>
<keyword evidence="8" id="KW-1185">Reference proteome</keyword>
<evidence type="ECO:0000256" key="3">
    <source>
        <dbReference type="ARBA" id="ARBA00022692"/>
    </source>
</evidence>